<evidence type="ECO:0000256" key="1">
    <source>
        <dbReference type="ARBA" id="ARBA00022801"/>
    </source>
</evidence>
<evidence type="ECO:0000313" key="4">
    <source>
        <dbReference type="Proteomes" id="UP000183987"/>
    </source>
</evidence>
<evidence type="ECO:0000259" key="2">
    <source>
        <dbReference type="Pfam" id="PF00857"/>
    </source>
</evidence>
<dbReference type="CDD" id="cd01014">
    <property type="entry name" value="nicotinamidase_related"/>
    <property type="match status" value="1"/>
</dbReference>
<dbReference type="Pfam" id="PF00857">
    <property type="entry name" value="Isochorismatase"/>
    <property type="match status" value="1"/>
</dbReference>
<proteinExistence type="predicted"/>
<dbReference type="PANTHER" id="PTHR43540">
    <property type="entry name" value="PEROXYUREIDOACRYLATE/UREIDOACRYLATE AMIDOHYDROLASE-RELATED"/>
    <property type="match status" value="1"/>
</dbReference>
<dbReference type="InterPro" id="IPR050272">
    <property type="entry name" value="Isochorismatase-like_hydrls"/>
</dbReference>
<name>A0A1M5CD13_LOKAT</name>
<sequence>MPETALILIDIQNDYFPGGAWEVDRMEEVAANAARLLTHARKSAQLVIHIRHEAGSDKAPFFRPNTPGAEINETVRPTDTEAVVLKHRPNGFHETDLLDRLRDAGVITLTICGAMTQMCIDATTRAAVDYGFKATVVSDACGAKATSFGGVDIPASTVQAAFLAPLAMSYAKVITTDEALSSATGPDA</sequence>
<dbReference type="EMBL" id="FQUE01000007">
    <property type="protein sequence ID" value="SHF52628.1"/>
    <property type="molecule type" value="Genomic_DNA"/>
</dbReference>
<reference evidence="4" key="1">
    <citation type="submission" date="2016-11" db="EMBL/GenBank/DDBJ databases">
        <authorList>
            <person name="Varghese N."/>
            <person name="Submissions S."/>
        </authorList>
    </citation>
    <scope>NUCLEOTIDE SEQUENCE [LARGE SCALE GENOMIC DNA]</scope>
    <source>
        <strain evidence="4">DSM 29326</strain>
    </source>
</reference>
<dbReference type="InterPro" id="IPR036380">
    <property type="entry name" value="Isochorismatase-like_sf"/>
</dbReference>
<dbReference type="PANTHER" id="PTHR43540:SF1">
    <property type="entry name" value="ISOCHORISMATASE HYDROLASE"/>
    <property type="match status" value="1"/>
</dbReference>
<accession>A0A1M5CD13</accession>
<dbReference type="RefSeq" id="WP_072858001.1">
    <property type="nucleotide sequence ID" value="NZ_FQUE01000007.1"/>
</dbReference>
<gene>
    <name evidence="3" type="ORF">SAMN05444339_107132</name>
</gene>
<protein>
    <submittedName>
        <fullName evidence="3">Nicotinamidase-related amidase</fullName>
    </submittedName>
</protein>
<keyword evidence="1" id="KW-0378">Hydrolase</keyword>
<keyword evidence="4" id="KW-1185">Reference proteome</keyword>
<dbReference type="OrthoDB" id="9794942at2"/>
<dbReference type="STRING" id="366533.SAMN05444339_107132"/>
<evidence type="ECO:0000313" key="3">
    <source>
        <dbReference type="EMBL" id="SHF52628.1"/>
    </source>
</evidence>
<dbReference type="AlphaFoldDB" id="A0A1M5CD13"/>
<dbReference type="SUPFAM" id="SSF52499">
    <property type="entry name" value="Isochorismatase-like hydrolases"/>
    <property type="match status" value="1"/>
</dbReference>
<organism evidence="3 4">
    <name type="scientific">Loktanella atrilutea</name>
    <dbReference type="NCBI Taxonomy" id="366533"/>
    <lineage>
        <taxon>Bacteria</taxon>
        <taxon>Pseudomonadati</taxon>
        <taxon>Pseudomonadota</taxon>
        <taxon>Alphaproteobacteria</taxon>
        <taxon>Rhodobacterales</taxon>
        <taxon>Roseobacteraceae</taxon>
        <taxon>Loktanella</taxon>
    </lineage>
</organism>
<dbReference type="GO" id="GO:0016787">
    <property type="term" value="F:hydrolase activity"/>
    <property type="evidence" value="ECO:0007669"/>
    <property type="project" value="UniProtKB-KW"/>
</dbReference>
<feature type="domain" description="Isochorismatase-like" evidence="2">
    <location>
        <begin position="4"/>
        <end position="145"/>
    </location>
</feature>
<dbReference type="Proteomes" id="UP000183987">
    <property type="component" value="Unassembled WGS sequence"/>
</dbReference>
<dbReference type="Gene3D" id="3.40.50.850">
    <property type="entry name" value="Isochorismatase-like"/>
    <property type="match status" value="1"/>
</dbReference>
<dbReference type="InterPro" id="IPR000868">
    <property type="entry name" value="Isochorismatase-like_dom"/>
</dbReference>